<evidence type="ECO:0000256" key="3">
    <source>
        <dbReference type="ARBA" id="ARBA00023163"/>
    </source>
</evidence>
<feature type="domain" description="HTH tetR-type" evidence="5">
    <location>
        <begin position="10"/>
        <end position="70"/>
    </location>
</feature>
<sequence length="199" mass="20787">MTDAPVSRTKFSRQRVIVGAAEFADTHGADALTLAALARELDTSAPALLKHVRSTEDLRAAVAQLALAQLASGLDIATNGLSGSTALTALADGYRRFALAYPGRYALAFSTENARADTGEPADRELVMLVERALAGRGLDSVAMTDAGRIVRAALHGFVSLELVGGFTRGADPATSYAALVDLLDHSSVLGSRHLQETP</sequence>
<reference evidence="6 7" key="1">
    <citation type="submission" date="2018-11" db="EMBL/GenBank/DDBJ databases">
        <title>Sequencing the genomes of 1000 actinobacteria strains.</title>
        <authorList>
            <person name="Klenk H.-P."/>
        </authorList>
    </citation>
    <scope>NUCLEOTIDE SEQUENCE [LARGE SCALE GENOMIC DNA]</scope>
    <source>
        <strain evidence="6 7">DSM 14012</strain>
    </source>
</reference>
<keyword evidence="1" id="KW-0805">Transcription regulation</keyword>
<dbReference type="Gene3D" id="1.10.357.10">
    <property type="entry name" value="Tetracycline Repressor, domain 2"/>
    <property type="match status" value="1"/>
</dbReference>
<dbReference type="Pfam" id="PF00440">
    <property type="entry name" value="TetR_N"/>
    <property type="match status" value="1"/>
</dbReference>
<evidence type="ECO:0000256" key="1">
    <source>
        <dbReference type="ARBA" id="ARBA00023015"/>
    </source>
</evidence>
<keyword evidence="7" id="KW-1185">Reference proteome</keyword>
<dbReference type="InterPro" id="IPR036271">
    <property type="entry name" value="Tet_transcr_reg_TetR-rel_C_sf"/>
</dbReference>
<organism evidence="6 7">
    <name type="scientific">Plantibacter flavus</name>
    <dbReference type="NCBI Taxonomy" id="150123"/>
    <lineage>
        <taxon>Bacteria</taxon>
        <taxon>Bacillati</taxon>
        <taxon>Actinomycetota</taxon>
        <taxon>Actinomycetes</taxon>
        <taxon>Micrococcales</taxon>
        <taxon>Microbacteriaceae</taxon>
        <taxon>Plantibacter</taxon>
    </lineage>
</organism>
<evidence type="ECO:0000313" key="7">
    <source>
        <dbReference type="Proteomes" id="UP000266915"/>
    </source>
</evidence>
<evidence type="ECO:0000259" key="5">
    <source>
        <dbReference type="PROSITE" id="PS50977"/>
    </source>
</evidence>
<protein>
    <submittedName>
        <fullName evidence="6">TetR family transcriptional regulator</fullName>
    </submittedName>
</protein>
<dbReference type="Gene3D" id="1.10.10.60">
    <property type="entry name" value="Homeodomain-like"/>
    <property type="match status" value="1"/>
</dbReference>
<gene>
    <name evidence="6" type="ORF">EDD42_0843</name>
</gene>
<dbReference type="InterPro" id="IPR009057">
    <property type="entry name" value="Homeodomain-like_sf"/>
</dbReference>
<dbReference type="Proteomes" id="UP000266915">
    <property type="component" value="Unassembled WGS sequence"/>
</dbReference>
<dbReference type="SUPFAM" id="SSF48498">
    <property type="entry name" value="Tetracyclin repressor-like, C-terminal domain"/>
    <property type="match status" value="1"/>
</dbReference>
<evidence type="ECO:0000256" key="4">
    <source>
        <dbReference type="PROSITE-ProRule" id="PRU00335"/>
    </source>
</evidence>
<dbReference type="InterPro" id="IPR025996">
    <property type="entry name" value="MT1864/Rv1816-like_C"/>
</dbReference>
<dbReference type="AlphaFoldDB" id="A0A3N2C026"/>
<evidence type="ECO:0000256" key="2">
    <source>
        <dbReference type="ARBA" id="ARBA00023125"/>
    </source>
</evidence>
<proteinExistence type="predicted"/>
<dbReference type="InterPro" id="IPR001647">
    <property type="entry name" value="HTH_TetR"/>
</dbReference>
<keyword evidence="3" id="KW-0804">Transcription</keyword>
<keyword evidence="2 4" id="KW-0238">DNA-binding</keyword>
<accession>A0A3N2C026</accession>
<dbReference type="EMBL" id="RKHL01000001">
    <property type="protein sequence ID" value="ROR80800.1"/>
    <property type="molecule type" value="Genomic_DNA"/>
</dbReference>
<dbReference type="GO" id="GO:0003677">
    <property type="term" value="F:DNA binding"/>
    <property type="evidence" value="ECO:0007669"/>
    <property type="project" value="UniProtKB-UniRule"/>
</dbReference>
<feature type="DNA-binding region" description="H-T-H motif" evidence="4">
    <location>
        <begin position="33"/>
        <end position="52"/>
    </location>
</feature>
<dbReference type="RefSeq" id="WP_085511755.1">
    <property type="nucleotide sequence ID" value="NZ_FXAP01000003.1"/>
</dbReference>
<name>A0A3N2C026_9MICO</name>
<dbReference type="PROSITE" id="PS50977">
    <property type="entry name" value="HTH_TETR_2"/>
    <property type="match status" value="1"/>
</dbReference>
<dbReference type="SUPFAM" id="SSF46689">
    <property type="entry name" value="Homeodomain-like"/>
    <property type="match status" value="1"/>
</dbReference>
<comment type="caution">
    <text evidence="6">The sequence shown here is derived from an EMBL/GenBank/DDBJ whole genome shotgun (WGS) entry which is preliminary data.</text>
</comment>
<evidence type="ECO:0000313" key="6">
    <source>
        <dbReference type="EMBL" id="ROR80800.1"/>
    </source>
</evidence>
<dbReference type="Pfam" id="PF13305">
    <property type="entry name" value="TetR_C_33"/>
    <property type="match status" value="1"/>
</dbReference>